<protein>
    <submittedName>
        <fullName evidence="1">Uncharacterized protein</fullName>
    </submittedName>
</protein>
<keyword evidence="2" id="KW-1185">Reference proteome</keyword>
<gene>
    <name evidence="1" type="ORF">P4706_10730</name>
</gene>
<dbReference type="RefSeq" id="WP_367406812.1">
    <property type="nucleotide sequence ID" value="NZ_JARNBH010000012.1"/>
</dbReference>
<proteinExistence type="predicted"/>
<accession>A0AAW9NEE4</accession>
<evidence type="ECO:0000313" key="1">
    <source>
        <dbReference type="EMBL" id="MEC0273520.1"/>
    </source>
</evidence>
<reference evidence="1 2" key="1">
    <citation type="submission" date="2023-03" db="EMBL/GenBank/DDBJ databases">
        <title>Bacillus Genome Sequencing.</title>
        <authorList>
            <person name="Dunlap C."/>
        </authorList>
    </citation>
    <scope>NUCLEOTIDE SEQUENCE [LARGE SCALE GENOMIC DNA]</scope>
    <source>
        <strain evidence="1 2">B-41290</strain>
    </source>
</reference>
<dbReference type="Proteomes" id="UP001307168">
    <property type="component" value="Unassembled WGS sequence"/>
</dbReference>
<comment type="caution">
    <text evidence="1">The sequence shown here is derived from an EMBL/GenBank/DDBJ whole genome shotgun (WGS) entry which is preliminary data.</text>
</comment>
<dbReference type="AlphaFoldDB" id="A0AAW9NEE4"/>
<dbReference type="EMBL" id="JARNBH010000012">
    <property type="protein sequence ID" value="MEC0273520.1"/>
    <property type="molecule type" value="Genomic_DNA"/>
</dbReference>
<organism evidence="1 2">
    <name type="scientific">Peribacillus castrilensis</name>
    <dbReference type="NCBI Taxonomy" id="2897690"/>
    <lineage>
        <taxon>Bacteria</taxon>
        <taxon>Bacillati</taxon>
        <taxon>Bacillota</taxon>
        <taxon>Bacilli</taxon>
        <taxon>Bacillales</taxon>
        <taxon>Bacillaceae</taxon>
        <taxon>Peribacillus</taxon>
    </lineage>
</organism>
<evidence type="ECO:0000313" key="2">
    <source>
        <dbReference type="Proteomes" id="UP001307168"/>
    </source>
</evidence>
<name>A0AAW9NEE4_9BACI</name>
<sequence>MKNYAILLPNNWLAETSQALALRRLGRKSAEKGADFWNRLKSNLRKNRSIGSSRTKFKTR</sequence>